<accession>A0A813V890</accession>
<dbReference type="Proteomes" id="UP000677228">
    <property type="component" value="Unassembled WGS sequence"/>
</dbReference>
<dbReference type="EMBL" id="CAJNOK010003277">
    <property type="protein sequence ID" value="CAF0894902.1"/>
    <property type="molecule type" value="Genomic_DNA"/>
</dbReference>
<proteinExistence type="predicted"/>
<dbReference type="EMBL" id="CAJOBA010003278">
    <property type="protein sequence ID" value="CAF3676557.1"/>
    <property type="molecule type" value="Genomic_DNA"/>
</dbReference>
<evidence type="ECO:0000313" key="2">
    <source>
        <dbReference type="EMBL" id="CAF0839657.1"/>
    </source>
</evidence>
<evidence type="ECO:0000313" key="6">
    <source>
        <dbReference type="Proteomes" id="UP000663829"/>
    </source>
</evidence>
<evidence type="ECO:0000256" key="1">
    <source>
        <dbReference type="SAM" id="MobiDB-lite"/>
    </source>
</evidence>
<feature type="compositionally biased region" description="Basic residues" evidence="1">
    <location>
        <begin position="51"/>
        <end position="63"/>
    </location>
</feature>
<keyword evidence="6" id="KW-1185">Reference proteome</keyword>
<evidence type="ECO:0000313" key="3">
    <source>
        <dbReference type="EMBL" id="CAF0894902.1"/>
    </source>
</evidence>
<gene>
    <name evidence="2" type="ORF">GPM918_LOCUS5495</name>
    <name evidence="3" type="ORF">OVA965_LOCUS9318</name>
    <name evidence="4" type="ORF">SRO942_LOCUS5495</name>
    <name evidence="5" type="ORF">TMI583_LOCUS9314</name>
</gene>
<organism evidence="2 6">
    <name type="scientific">Didymodactylos carnosus</name>
    <dbReference type="NCBI Taxonomy" id="1234261"/>
    <lineage>
        <taxon>Eukaryota</taxon>
        <taxon>Metazoa</taxon>
        <taxon>Spiralia</taxon>
        <taxon>Gnathifera</taxon>
        <taxon>Rotifera</taxon>
        <taxon>Eurotatoria</taxon>
        <taxon>Bdelloidea</taxon>
        <taxon>Philodinida</taxon>
        <taxon>Philodinidae</taxon>
        <taxon>Didymodactylos</taxon>
    </lineage>
</organism>
<feature type="region of interest" description="Disordered" evidence="1">
    <location>
        <begin position="265"/>
        <end position="299"/>
    </location>
</feature>
<name>A0A813V890_9BILA</name>
<protein>
    <recommendedName>
        <fullName evidence="7">SH3 domain-containing protein</fullName>
    </recommendedName>
</protein>
<dbReference type="OrthoDB" id="10039952at2759"/>
<dbReference type="Proteomes" id="UP000682733">
    <property type="component" value="Unassembled WGS sequence"/>
</dbReference>
<comment type="caution">
    <text evidence="2">The sequence shown here is derived from an EMBL/GenBank/DDBJ whole genome shotgun (WGS) entry which is preliminary data.</text>
</comment>
<feature type="compositionally biased region" description="Low complexity" evidence="1">
    <location>
        <begin position="269"/>
        <end position="288"/>
    </location>
</feature>
<evidence type="ECO:0000313" key="4">
    <source>
        <dbReference type="EMBL" id="CAF3626972.1"/>
    </source>
</evidence>
<dbReference type="EMBL" id="CAJNOQ010000796">
    <property type="protein sequence ID" value="CAF0839657.1"/>
    <property type="molecule type" value="Genomic_DNA"/>
</dbReference>
<feature type="region of interest" description="Disordered" evidence="1">
    <location>
        <begin position="778"/>
        <end position="802"/>
    </location>
</feature>
<feature type="compositionally biased region" description="Polar residues" evidence="1">
    <location>
        <begin position="19"/>
        <end position="34"/>
    </location>
</feature>
<evidence type="ECO:0008006" key="7">
    <source>
        <dbReference type="Google" id="ProtNLM"/>
    </source>
</evidence>
<dbReference type="Proteomes" id="UP000681722">
    <property type="component" value="Unassembled WGS sequence"/>
</dbReference>
<sequence length="1035" mass="117506">MNRLTIALYKDESSHHHQTAVSQIDLQSHGENSFSHTTESSKKKYSSSTIVHHHPQQQKYNRKTTRVYNQQQPKHHNKLNSSIKSAEQCRSLFNLLPSFRRQDSITKTNDCNSAIHTSSIYTTGDDSGYMSQSVLNRTSSYRSCHSVDEIEKSTMSTSPPVTQIVENQKIYSKQNDSIENILHGHTKMNPANLRVLVRKNFEPFLQSQKQIRIRKDSYVTALYSRGPWLCIKTANGEISYIPRMICSLYSNRLRNSYTRNNPNSLNHCSLSSTPSTRTSSLTSTISSRGRMHLTTDESSDNDVLDLTTVSTDKTQQHNHQRQTNYCPTTSLSSIYGDIRSKQSHRQKIATISKRQLLNENGYDMMIGNCDINRHISRSSSLLNKSQSPKTSVLSNGENFINRNQQDIDNVERCKNTCSFSNKQTNTHRSAIASSLFSLNCTTVPVTENTQQQYLVKNYDKRCETAGAQEIEQKKSNLELINAQQHPSQLPIQPRDTDSSSTQDSGFSEPYFLVDRSNCQQFKHNNLPQSSPQNIINNYDLQQQQQHTTLYDASSKNSKPIGSLNIVPCTFPSSNKIDHNNSYRLRRSKRHTLTDTVSLNNHSDKSTVVNKRHSFGTFQLKDNVKSSIDGNGERQYTRKSSVDSVLKPHESEMTHLRTVNNKYLQVAPRLEIYSNQHRLPVKNDASTLTQSLNRLEDMINNYPQDGQKSVHRNNRSNVCLTMPKSHDQIPTKIILNHHRQQATIEKVIAISKHRQSKPTATTLLSSSYQFGSSFSAFRPVKPKQNKRASSEGHSPVDHQLSLSSSLSATSSTSSSLALLKNTDDASAIINKKSSLILKRDPKRRLSCDVSLNNDGNNNNSSSLNKSLIDNISLTQSTYDNIILDKNNKSSSTTFGPRPFIRTMSDICDQFSELNIDEIEKDSLNPIPTYRTKKSDQTQLLLKMMIMNKNRISQEKTSHVQQKNDLIKILKDYRNPRSSFSVKRGDYVCLLKQVSKACFLVRKHNGQIGFLPKALMDIETTTIDAFLQMHGYRETVI</sequence>
<dbReference type="EMBL" id="CAJOBC010000796">
    <property type="protein sequence ID" value="CAF3626972.1"/>
    <property type="molecule type" value="Genomic_DNA"/>
</dbReference>
<dbReference type="AlphaFoldDB" id="A0A813V890"/>
<reference evidence="2" key="1">
    <citation type="submission" date="2021-02" db="EMBL/GenBank/DDBJ databases">
        <authorList>
            <person name="Nowell W R."/>
        </authorList>
    </citation>
    <scope>NUCLEOTIDE SEQUENCE</scope>
</reference>
<dbReference type="Proteomes" id="UP000663829">
    <property type="component" value="Unassembled WGS sequence"/>
</dbReference>
<feature type="region of interest" description="Disordered" evidence="1">
    <location>
        <begin position="484"/>
        <end position="506"/>
    </location>
</feature>
<feature type="region of interest" description="Disordered" evidence="1">
    <location>
        <begin position="12"/>
        <end position="63"/>
    </location>
</feature>
<evidence type="ECO:0000313" key="5">
    <source>
        <dbReference type="EMBL" id="CAF3676557.1"/>
    </source>
</evidence>